<organism evidence="2 3">
    <name type="scientific">Desulfobacca acetoxidans (strain ATCC 700848 / DSM 11109 / ASRB2)</name>
    <dbReference type="NCBI Taxonomy" id="880072"/>
    <lineage>
        <taxon>Bacteria</taxon>
        <taxon>Pseudomonadati</taxon>
        <taxon>Thermodesulfobacteriota</taxon>
        <taxon>Desulfobaccia</taxon>
        <taxon>Desulfobaccales</taxon>
        <taxon>Desulfobaccaceae</taxon>
        <taxon>Desulfobacca</taxon>
    </lineage>
</organism>
<reference evidence="2 3" key="1">
    <citation type="journal article" date="2011" name="Stand. Genomic Sci.">
        <title>Complete genome sequence of the acetate-degrading sulfate reducer Desulfobacca acetoxidans type strain (ASRB2).</title>
        <authorList>
            <person name="Goker M."/>
            <person name="Teshima H."/>
            <person name="Lapidus A."/>
            <person name="Nolan M."/>
            <person name="Lucas S."/>
            <person name="Hammon N."/>
            <person name="Deshpande S."/>
            <person name="Cheng J.F."/>
            <person name="Tapia R."/>
            <person name="Han C."/>
            <person name="Goodwin L."/>
            <person name="Pitluck S."/>
            <person name="Huntemann M."/>
            <person name="Liolios K."/>
            <person name="Ivanova N."/>
            <person name="Pagani I."/>
            <person name="Mavromatis K."/>
            <person name="Ovchinikova G."/>
            <person name="Pati A."/>
            <person name="Chen A."/>
            <person name="Palaniappan K."/>
            <person name="Land M."/>
            <person name="Hauser L."/>
            <person name="Brambilla E.M."/>
            <person name="Rohde M."/>
            <person name="Spring S."/>
            <person name="Detter J.C."/>
            <person name="Woyke T."/>
            <person name="Bristow J."/>
            <person name="Eisen J.A."/>
            <person name="Markowitz V."/>
            <person name="Hugenholtz P."/>
            <person name="Kyrpides N.C."/>
            <person name="Klenk H.P."/>
        </authorList>
    </citation>
    <scope>NUCLEOTIDE SEQUENCE [LARGE SCALE GENOMIC DNA]</scope>
    <source>
        <strain evidence="3">ATCC 700848 / DSM 11109 / ASRB2</strain>
    </source>
</reference>
<dbReference type="AlphaFoldDB" id="F2NEL4"/>
<dbReference type="PANTHER" id="PTHR38755">
    <property type="entry name" value="5,10-METHYLENETETRAHYDROFOLATE REDUCTASE"/>
    <property type="match status" value="1"/>
</dbReference>
<evidence type="ECO:0000313" key="3">
    <source>
        <dbReference type="Proteomes" id="UP000000483"/>
    </source>
</evidence>
<keyword evidence="3" id="KW-1185">Reference proteome</keyword>
<dbReference type="PANTHER" id="PTHR38755:SF1">
    <property type="entry name" value="METHYLENE-TETRAHYDROFOLATE REDUCTASE C-TERMINAL DOMAIN-CONTAINING PROTEIN"/>
    <property type="match status" value="1"/>
</dbReference>
<dbReference type="HOGENOM" id="CLU_107569_0_0_7"/>
<dbReference type="KEGG" id="dao:Desac_0313"/>
<dbReference type="Proteomes" id="UP000000483">
    <property type="component" value="Chromosome"/>
</dbReference>
<dbReference type="RefSeq" id="WP_013705317.1">
    <property type="nucleotide sequence ID" value="NC_015388.1"/>
</dbReference>
<dbReference type="EMBL" id="CP002629">
    <property type="protein sequence ID" value="AEB08204.1"/>
    <property type="molecule type" value="Genomic_DNA"/>
</dbReference>
<reference evidence="3" key="2">
    <citation type="submission" date="2011-03" db="EMBL/GenBank/DDBJ databases">
        <title>The complete genome of Desulfobacca acetoxidans DSM 11109.</title>
        <authorList>
            <consortium name="US DOE Joint Genome Institute (JGI-PGF)"/>
            <person name="Lucas S."/>
            <person name="Copeland A."/>
            <person name="Lapidus A."/>
            <person name="Bruce D."/>
            <person name="Goodwin L."/>
            <person name="Pitluck S."/>
            <person name="Peters L."/>
            <person name="Kyrpides N."/>
            <person name="Mavromatis K."/>
            <person name="Ivanova N."/>
            <person name="Ovchinnikova G."/>
            <person name="Teshima H."/>
            <person name="Detter J.C."/>
            <person name="Han C."/>
            <person name="Land M."/>
            <person name="Hauser L."/>
            <person name="Markowitz V."/>
            <person name="Cheng J.-F."/>
            <person name="Hugenholtz P."/>
            <person name="Woyke T."/>
            <person name="Wu D."/>
            <person name="Spring S."/>
            <person name="Schueler E."/>
            <person name="Brambilla E."/>
            <person name="Klenk H.-P."/>
            <person name="Eisen J.A."/>
        </authorList>
    </citation>
    <scope>NUCLEOTIDE SEQUENCE [LARGE SCALE GENOMIC DNA]</scope>
    <source>
        <strain evidence="3">ATCC 700848 / DSM 11109 / ASRB2</strain>
    </source>
</reference>
<evidence type="ECO:0000313" key="2">
    <source>
        <dbReference type="EMBL" id="AEB08204.1"/>
    </source>
</evidence>
<proteinExistence type="predicted"/>
<protein>
    <recommendedName>
        <fullName evidence="1">Methylene-tetrahydrofolate reductase C-terminal-like domain-containing protein</fullName>
    </recommendedName>
</protein>
<sequence length="222" mass="24260">MITAERKPMAELIECVKPFRRILLAGCNECVTVCAAGGRKEVGILASALKMHFQKENHPIEIKEITLERQCDPEYVEQLAPLIEEVDVVLSMACGCGVQEVARRFSHMPVFPAVNTKFMGASEAPGLWAERCKGCGDCVLGYTGGICPISRCSKQLLNGPCGGSTNGKCEINPDVDCAWQLIWDRLKALGKTELYEENLPAKDWRSGGGGGPRKIFREDLAS</sequence>
<dbReference type="Pfam" id="PF12225">
    <property type="entry name" value="DUF5981"/>
    <property type="match status" value="1"/>
</dbReference>
<dbReference type="STRING" id="880072.Desac_0313"/>
<dbReference type="eggNOG" id="COG4656">
    <property type="taxonomic scope" value="Bacteria"/>
</dbReference>
<name>F2NEL4_DESAR</name>
<feature type="domain" description="Methylene-tetrahydrofolate reductase C-terminal-like" evidence="1">
    <location>
        <begin position="111"/>
        <end position="205"/>
    </location>
</feature>
<dbReference type="OrthoDB" id="9803687at2"/>
<evidence type="ECO:0000259" key="1">
    <source>
        <dbReference type="Pfam" id="PF12225"/>
    </source>
</evidence>
<dbReference type="InterPro" id="IPR022026">
    <property type="entry name" value="DUF5981"/>
</dbReference>
<accession>F2NEL4</accession>
<gene>
    <name evidence="2" type="ordered locus">Desac_0313</name>
</gene>